<comment type="caution">
    <text evidence="2">The sequence shown here is derived from an EMBL/GenBank/DDBJ whole genome shotgun (WGS) entry which is preliminary data.</text>
</comment>
<dbReference type="SUPFAM" id="SSF53756">
    <property type="entry name" value="UDP-Glycosyltransferase/glycogen phosphorylase"/>
    <property type="match status" value="1"/>
</dbReference>
<reference evidence="3" key="1">
    <citation type="journal article" date="2019" name="Int. J. Syst. Evol. Microbiol.">
        <title>The Global Catalogue of Microorganisms (GCM) 10K type strain sequencing project: providing services to taxonomists for standard genome sequencing and annotation.</title>
        <authorList>
            <consortium name="The Broad Institute Genomics Platform"/>
            <consortium name="The Broad Institute Genome Sequencing Center for Infectious Disease"/>
            <person name="Wu L."/>
            <person name="Ma J."/>
        </authorList>
    </citation>
    <scope>NUCLEOTIDE SEQUENCE [LARGE SCALE GENOMIC DNA]</scope>
    <source>
        <strain evidence="3">JCM 15443</strain>
    </source>
</reference>
<evidence type="ECO:0000313" key="2">
    <source>
        <dbReference type="EMBL" id="GGL98419.1"/>
    </source>
</evidence>
<name>A0ABQ2GJG9_9DEIO</name>
<protein>
    <submittedName>
        <fullName evidence="2">Glycosyltransferase EpsF</fullName>
    </submittedName>
</protein>
<dbReference type="InterPro" id="IPR028098">
    <property type="entry name" value="Glyco_trans_4-like_N"/>
</dbReference>
<feature type="domain" description="Glycosyltransferase subfamily 4-like N-terminal" evidence="1">
    <location>
        <begin position="28"/>
        <end position="173"/>
    </location>
</feature>
<dbReference type="EMBL" id="BMOM01000002">
    <property type="protein sequence ID" value="GGL98419.1"/>
    <property type="molecule type" value="Genomic_DNA"/>
</dbReference>
<dbReference type="RefSeq" id="WP_188900747.1">
    <property type="nucleotide sequence ID" value="NZ_BMOM01000002.1"/>
</dbReference>
<evidence type="ECO:0000313" key="3">
    <source>
        <dbReference type="Proteomes" id="UP000661918"/>
    </source>
</evidence>
<organism evidence="2 3">
    <name type="scientific">Deinococcus aerophilus</name>
    <dbReference type="NCBI Taxonomy" id="522488"/>
    <lineage>
        <taxon>Bacteria</taxon>
        <taxon>Thermotogati</taxon>
        <taxon>Deinococcota</taxon>
        <taxon>Deinococci</taxon>
        <taxon>Deinococcales</taxon>
        <taxon>Deinococcaceae</taxon>
        <taxon>Deinococcus</taxon>
    </lineage>
</organism>
<dbReference type="Proteomes" id="UP000661918">
    <property type="component" value="Unassembled WGS sequence"/>
</dbReference>
<gene>
    <name evidence="2" type="primary">epsF</name>
    <name evidence="2" type="ORF">GCM10010841_03560</name>
</gene>
<dbReference type="Pfam" id="PF13439">
    <property type="entry name" value="Glyco_transf_4"/>
    <property type="match status" value="1"/>
</dbReference>
<dbReference type="PANTHER" id="PTHR45947">
    <property type="entry name" value="SULFOQUINOVOSYL TRANSFERASE SQD2"/>
    <property type="match status" value="1"/>
</dbReference>
<evidence type="ECO:0000259" key="1">
    <source>
        <dbReference type="Pfam" id="PF13439"/>
    </source>
</evidence>
<accession>A0ABQ2GJG9</accession>
<dbReference type="PANTHER" id="PTHR45947:SF3">
    <property type="entry name" value="SULFOQUINOVOSYL TRANSFERASE SQD2"/>
    <property type="match status" value="1"/>
</dbReference>
<proteinExistence type="predicted"/>
<dbReference type="Gene3D" id="3.40.50.2000">
    <property type="entry name" value="Glycogen Phosphorylase B"/>
    <property type="match status" value="2"/>
</dbReference>
<keyword evidence="3" id="KW-1185">Reference proteome</keyword>
<dbReference type="Pfam" id="PF13692">
    <property type="entry name" value="Glyco_trans_1_4"/>
    <property type="match status" value="1"/>
</dbReference>
<dbReference type="InterPro" id="IPR050194">
    <property type="entry name" value="Glycosyltransferase_grp1"/>
</dbReference>
<sequence>MTPPPTPDRSPSSRPLRVLHLAGTLDRGGIETWLVNLLAQLPRGEVAMDVMVVSPDARPGEYADRVRGLGATLLVAPATGNPLAFAAFFVRALRSHGPYDVVHSHIHHFGGLALLLARLSGVPVRVATSHLDSRRADMAATGGRYAYLSAMRAALGAGITHRHAVSPEAAAALYGPDWQALGAQVVTLGVDLQAVRHPGDLTDLRTELGLTPGVPVFGHVGQFRPQKNHLFLLEAFAAYLERHGPAHLLLVGDGPERAAIEERVAALGLAGRVRLLGSRPDVARLLWIMDAFVFPSHFEGLSLALVEAQAAGLPRVISAGVYHDARMQDAGLQVLPLTAPPAVWADALAQAASRGREVPDHLEFDIVQEARKLGDFYLAAAGETA</sequence>